<organism evidence="2 3">
    <name type="scientific">Mycena venus</name>
    <dbReference type="NCBI Taxonomy" id="2733690"/>
    <lineage>
        <taxon>Eukaryota</taxon>
        <taxon>Fungi</taxon>
        <taxon>Dikarya</taxon>
        <taxon>Basidiomycota</taxon>
        <taxon>Agaricomycotina</taxon>
        <taxon>Agaricomycetes</taxon>
        <taxon>Agaricomycetidae</taxon>
        <taxon>Agaricales</taxon>
        <taxon>Marasmiineae</taxon>
        <taxon>Mycenaceae</taxon>
        <taxon>Mycena</taxon>
    </lineage>
</organism>
<keyword evidence="2" id="KW-0489">Methyltransferase</keyword>
<reference evidence="2" key="1">
    <citation type="submission" date="2020-05" db="EMBL/GenBank/DDBJ databases">
        <title>Mycena genomes resolve the evolution of fungal bioluminescence.</title>
        <authorList>
            <person name="Tsai I.J."/>
        </authorList>
    </citation>
    <scope>NUCLEOTIDE SEQUENCE</scope>
    <source>
        <strain evidence="2">CCC161011</strain>
    </source>
</reference>
<evidence type="ECO:0000313" key="2">
    <source>
        <dbReference type="EMBL" id="KAF7340239.1"/>
    </source>
</evidence>
<dbReference type="AlphaFoldDB" id="A0A8H7CJQ5"/>
<evidence type="ECO:0000313" key="3">
    <source>
        <dbReference type="Proteomes" id="UP000620124"/>
    </source>
</evidence>
<dbReference type="OrthoDB" id="4334193at2759"/>
<comment type="caution">
    <text evidence="2">The sequence shown here is derived from an EMBL/GenBank/DDBJ whole genome shotgun (WGS) entry which is preliminary data.</text>
</comment>
<keyword evidence="3" id="KW-1185">Reference proteome</keyword>
<dbReference type="Gene3D" id="3.40.630.10">
    <property type="entry name" value="Zn peptidases"/>
    <property type="match status" value="1"/>
</dbReference>
<gene>
    <name evidence="2" type="ORF">MVEN_01942600</name>
</gene>
<evidence type="ECO:0000256" key="1">
    <source>
        <dbReference type="SAM" id="SignalP"/>
    </source>
</evidence>
<protein>
    <submittedName>
        <fullName evidence="2">Methyltransferase domain protein</fullName>
    </submittedName>
</protein>
<name>A0A8H7CJQ5_9AGAR</name>
<dbReference type="GO" id="GO:0008168">
    <property type="term" value="F:methyltransferase activity"/>
    <property type="evidence" value="ECO:0007669"/>
    <property type="project" value="UniProtKB-KW"/>
</dbReference>
<keyword evidence="2" id="KW-0808">Transferase</keyword>
<proteinExistence type="predicted"/>
<sequence length="494" mass="53316">MLYTRALPAIIGLCGFASATSSHNLPSPPGDSFYTKEIDVVAQLKSRLTGSTNHTNFIDYLERELKSLGLKVISEYFDFDYNTPPSSLALSVNGQSVPSSAYVPYSGNTGASGVSGSLVQIADPTGATVSPDWAPAKGKIAVVNITNTPTNGTAVFPVWPGSQQWGAMPGIPATNAGVKNLTAAAAAGVKGVIYNWFNISSLNALGQYGPFKSNYQGVPALYVTNQALENVQAKADQNSTLTSTGMLIHKRRTRTLYVVVEGTHYKKESVIISTHTDGTNAVEENGHIALLAKARELAASRPKRTTVLVFLTGHLHTSGFTGTGRVFERWFQDHPELWAGNTSTALKAVFGSCVEHLGAKHWREDPVNNVYYPTGSLEPEWLFAATSQLAALLGKVWNGAQPGVLRAINPNKSLIEQSGEGLPLLWNNIPEISLCTGPDWLLKIWPGDFDERQLADVPAVKRQTESFLKIWQTIDGWSAKEFGTVDYARIPAGL</sequence>
<accession>A0A8H7CJQ5</accession>
<dbReference type="Gene3D" id="3.50.30.30">
    <property type="match status" value="1"/>
</dbReference>
<feature type="signal peptide" evidence="1">
    <location>
        <begin position="1"/>
        <end position="22"/>
    </location>
</feature>
<dbReference type="Proteomes" id="UP000620124">
    <property type="component" value="Unassembled WGS sequence"/>
</dbReference>
<feature type="chain" id="PRO_5034210228" evidence="1">
    <location>
        <begin position="23"/>
        <end position="494"/>
    </location>
</feature>
<dbReference type="GO" id="GO:0032259">
    <property type="term" value="P:methylation"/>
    <property type="evidence" value="ECO:0007669"/>
    <property type="project" value="UniProtKB-KW"/>
</dbReference>
<dbReference type="EMBL" id="JACAZI010000019">
    <property type="protein sequence ID" value="KAF7340239.1"/>
    <property type="molecule type" value="Genomic_DNA"/>
</dbReference>
<dbReference type="SUPFAM" id="SSF53187">
    <property type="entry name" value="Zn-dependent exopeptidases"/>
    <property type="match status" value="1"/>
</dbReference>
<keyword evidence="1" id="KW-0732">Signal</keyword>